<dbReference type="WBParaSite" id="ALUE_0001433101-mRNA-1">
    <property type="protein sequence ID" value="ALUE_0001433101-mRNA-1"/>
    <property type="gene ID" value="ALUE_0001433101"/>
</dbReference>
<keyword evidence="3" id="KW-1185">Reference proteome</keyword>
<feature type="compositionally biased region" description="Low complexity" evidence="2">
    <location>
        <begin position="177"/>
        <end position="192"/>
    </location>
</feature>
<feature type="region of interest" description="Disordered" evidence="2">
    <location>
        <begin position="10"/>
        <end position="40"/>
    </location>
</feature>
<feature type="region of interest" description="Disordered" evidence="2">
    <location>
        <begin position="171"/>
        <end position="233"/>
    </location>
</feature>
<name>A0A9J2PXI2_ASCLU</name>
<sequence>MSWVKRIFRREENETNEATQSPIQVPPVPAAPGTQPAFTGEQMRKALAAYKERKKARQKAREEEARYVEFRKAEVLAKFHPTVGTLRSADEVFPKRRRGSMGFGERKAHFLAIRPKPIYATWLGRRRNATVIEAKAPAIAMAAAVDMTDHSALPDTSSTTTGRDIAQEMKHAEGDESQATDTSSSKTSSSSAKRAKSPSKAKEKAKEKSTIISVKPKEKSDSKRVSGYGRNADNPLVNGTPFWLLLPSPDDDDMTDDDLPVDMDILEQVCTGKKTLDPRPFNKTTFDPFGPVSKMKADDVLFERDTILFSNTVESVIRLQPEGDEKPTPRTPIPRKITWSKNISVTTFDVKDRRPKEVEMKLFNCYLF</sequence>
<feature type="compositionally biased region" description="Basic and acidic residues" evidence="2">
    <location>
        <begin position="200"/>
        <end position="224"/>
    </location>
</feature>
<reference evidence="4" key="1">
    <citation type="submission" date="2023-03" db="UniProtKB">
        <authorList>
            <consortium name="WormBaseParasite"/>
        </authorList>
    </citation>
    <scope>IDENTIFICATION</scope>
</reference>
<evidence type="ECO:0000313" key="4">
    <source>
        <dbReference type="WBParaSite" id="ALUE_0001433101-mRNA-1"/>
    </source>
</evidence>
<dbReference type="Pfam" id="PF05867">
    <property type="entry name" value="DUF851"/>
    <property type="match status" value="1"/>
</dbReference>
<proteinExistence type="predicted"/>
<evidence type="ECO:0000313" key="3">
    <source>
        <dbReference type="Proteomes" id="UP000036681"/>
    </source>
</evidence>
<organism evidence="3 4">
    <name type="scientific">Ascaris lumbricoides</name>
    <name type="common">Giant roundworm</name>
    <dbReference type="NCBI Taxonomy" id="6252"/>
    <lineage>
        <taxon>Eukaryota</taxon>
        <taxon>Metazoa</taxon>
        <taxon>Ecdysozoa</taxon>
        <taxon>Nematoda</taxon>
        <taxon>Chromadorea</taxon>
        <taxon>Rhabditida</taxon>
        <taxon>Spirurina</taxon>
        <taxon>Ascaridomorpha</taxon>
        <taxon>Ascaridoidea</taxon>
        <taxon>Ascarididae</taxon>
        <taxon>Ascaris</taxon>
    </lineage>
</organism>
<accession>A0A9J2PXI2</accession>
<evidence type="ECO:0000256" key="1">
    <source>
        <dbReference type="SAM" id="Coils"/>
    </source>
</evidence>
<protein>
    <submittedName>
        <fullName evidence="4">Uncharacterized protein</fullName>
    </submittedName>
</protein>
<keyword evidence="1" id="KW-0175">Coiled coil</keyword>
<dbReference type="AlphaFoldDB" id="A0A9J2PXI2"/>
<dbReference type="InterPro" id="IPR008569">
    <property type="entry name" value="DUF851"/>
</dbReference>
<evidence type="ECO:0000256" key="2">
    <source>
        <dbReference type="SAM" id="MobiDB-lite"/>
    </source>
</evidence>
<dbReference type="Proteomes" id="UP000036681">
    <property type="component" value="Unplaced"/>
</dbReference>
<feature type="coiled-coil region" evidence="1">
    <location>
        <begin position="43"/>
        <end position="73"/>
    </location>
</feature>